<name>A0ABP9HAZ9_9ACTN</name>
<dbReference type="RefSeq" id="WP_345710896.1">
    <property type="nucleotide sequence ID" value="NZ_BAABIL010000072.1"/>
</dbReference>
<sequence length="167" mass="17916">MHVREEHRFEAAVVDVVAVLTDPGFLEEKCRETRALEHSADVQQVGSNLITTVRRAQATTGLPELATRFLGQRSVLVETVTWAPAGADGRRTGRFELLVERVPLSATGTISVVPVGPAACLQVLDAEVTARVPLFGRQAEQAAADGLRKALAVENGVAARWLARRAG</sequence>
<proteinExistence type="predicted"/>
<keyword evidence="2" id="KW-1185">Reference proteome</keyword>
<comment type="caution">
    <text evidence="1">The sequence shown here is derived from an EMBL/GenBank/DDBJ whole genome shotgun (WGS) entry which is preliminary data.</text>
</comment>
<evidence type="ECO:0000313" key="2">
    <source>
        <dbReference type="Proteomes" id="UP001501195"/>
    </source>
</evidence>
<evidence type="ECO:0008006" key="3">
    <source>
        <dbReference type="Google" id="ProtNLM"/>
    </source>
</evidence>
<gene>
    <name evidence="1" type="ORF">GCM10023225_06440</name>
</gene>
<dbReference type="Proteomes" id="UP001501195">
    <property type="component" value="Unassembled WGS sequence"/>
</dbReference>
<dbReference type="Pfam" id="PF10698">
    <property type="entry name" value="DUF2505"/>
    <property type="match status" value="1"/>
</dbReference>
<protein>
    <recommendedName>
        <fullName evidence="3">DUF2505 domain-containing protein</fullName>
    </recommendedName>
</protein>
<evidence type="ECO:0000313" key="1">
    <source>
        <dbReference type="EMBL" id="GAA4966141.1"/>
    </source>
</evidence>
<reference evidence="2" key="1">
    <citation type="journal article" date="2019" name="Int. J. Syst. Evol. Microbiol.">
        <title>The Global Catalogue of Microorganisms (GCM) 10K type strain sequencing project: providing services to taxonomists for standard genome sequencing and annotation.</title>
        <authorList>
            <consortium name="The Broad Institute Genomics Platform"/>
            <consortium name="The Broad Institute Genome Sequencing Center for Infectious Disease"/>
            <person name="Wu L."/>
            <person name="Ma J."/>
        </authorList>
    </citation>
    <scope>NUCLEOTIDE SEQUENCE [LARGE SCALE GENOMIC DNA]</scope>
    <source>
        <strain evidence="2">JCM 18126</strain>
    </source>
</reference>
<organism evidence="1 2">
    <name type="scientific">Kineococcus glutinatus</name>
    <dbReference type="NCBI Taxonomy" id="1070872"/>
    <lineage>
        <taxon>Bacteria</taxon>
        <taxon>Bacillati</taxon>
        <taxon>Actinomycetota</taxon>
        <taxon>Actinomycetes</taxon>
        <taxon>Kineosporiales</taxon>
        <taxon>Kineosporiaceae</taxon>
        <taxon>Kineococcus</taxon>
    </lineage>
</organism>
<dbReference type="EMBL" id="BAABIL010000072">
    <property type="protein sequence ID" value="GAA4966141.1"/>
    <property type="molecule type" value="Genomic_DNA"/>
</dbReference>
<dbReference type="InterPro" id="IPR019639">
    <property type="entry name" value="DUF2505"/>
</dbReference>
<accession>A0ABP9HAZ9</accession>